<sequence length="342" mass="37523">MWITSSLSTVLTPTSIALGNFDGLHRGHQKVIEPILPSQLPHLFNSSLANPSSRSPACEYNQGSGGSGGGTKHPYSTLVTFDPHPQEFFSGESRSLLTPQEEKAQYLETMGVRQLILLPFDQKLATLSPQAFVAEILIKQLQACCISVGEDFRFGNRRSGTVDDLKAIAQPYGVTVNIVPLNKIDGLRISSSAIRHALSQGDILQANQLLGRPYRLIGEVIQGQQLGRTLGFPTANLQLSPDKFLPRYGVYAVRVTRDDQPTKHHLGVMNIGCRPTVAQGQPPTVEIHLLDWSGDLYGKTLTVDIEQFLRPEQKFASLDRLKSQIQLDCIQAKSLASATFPL</sequence>
<evidence type="ECO:0000256" key="4">
    <source>
        <dbReference type="ARBA" id="ARBA00022643"/>
    </source>
</evidence>
<keyword evidence="5 14" id="KW-0808">Transferase</keyword>
<keyword evidence="7 14" id="KW-0547">Nucleotide-binding</keyword>
<keyword evidence="3 14" id="KW-0285">Flavoprotein</keyword>
<dbReference type="GO" id="GO:0005524">
    <property type="term" value="F:ATP binding"/>
    <property type="evidence" value="ECO:0007669"/>
    <property type="project" value="UniProtKB-UniRule"/>
</dbReference>
<dbReference type="InterPro" id="IPR014729">
    <property type="entry name" value="Rossmann-like_a/b/a_fold"/>
</dbReference>
<evidence type="ECO:0000256" key="13">
    <source>
        <dbReference type="ARBA" id="ARBA00049494"/>
    </source>
</evidence>
<evidence type="ECO:0000256" key="5">
    <source>
        <dbReference type="ARBA" id="ARBA00022679"/>
    </source>
</evidence>
<accession>A0AAU8JMF6</accession>
<dbReference type="GO" id="GO:0003919">
    <property type="term" value="F:FMN adenylyltransferase activity"/>
    <property type="evidence" value="ECO:0007669"/>
    <property type="project" value="UniProtKB-UniRule"/>
</dbReference>
<dbReference type="GO" id="GO:0009231">
    <property type="term" value="P:riboflavin biosynthetic process"/>
    <property type="evidence" value="ECO:0007669"/>
    <property type="project" value="InterPro"/>
</dbReference>
<dbReference type="GO" id="GO:0008531">
    <property type="term" value="F:riboflavin kinase activity"/>
    <property type="evidence" value="ECO:0007669"/>
    <property type="project" value="UniProtKB-UniRule"/>
</dbReference>
<dbReference type="InterPro" id="IPR023465">
    <property type="entry name" value="Riboflavin_kinase_dom_sf"/>
</dbReference>
<keyword evidence="6 14" id="KW-0548">Nucleotidyltransferase</keyword>
<evidence type="ECO:0000256" key="7">
    <source>
        <dbReference type="ARBA" id="ARBA00022741"/>
    </source>
</evidence>
<comment type="similarity">
    <text evidence="14">Belongs to the ribF family.</text>
</comment>
<evidence type="ECO:0000256" key="1">
    <source>
        <dbReference type="ARBA" id="ARBA00004726"/>
    </source>
</evidence>
<evidence type="ECO:0000256" key="11">
    <source>
        <dbReference type="ARBA" id="ARBA00023268"/>
    </source>
</evidence>
<evidence type="ECO:0000256" key="6">
    <source>
        <dbReference type="ARBA" id="ARBA00022695"/>
    </source>
</evidence>
<dbReference type="InterPro" id="IPR015864">
    <property type="entry name" value="FAD_synthase"/>
</dbReference>
<keyword evidence="4 14" id="KW-0288">FMN</keyword>
<dbReference type="SUPFAM" id="SSF82114">
    <property type="entry name" value="Riboflavin kinase-like"/>
    <property type="match status" value="1"/>
</dbReference>
<organism evidence="17">
    <name type="scientific">Planktothricoides raciborskii GIHE-MW2</name>
    <dbReference type="NCBI Taxonomy" id="2792601"/>
    <lineage>
        <taxon>Bacteria</taxon>
        <taxon>Bacillati</taxon>
        <taxon>Cyanobacteriota</taxon>
        <taxon>Cyanophyceae</taxon>
        <taxon>Oscillatoriophycideae</taxon>
        <taxon>Oscillatoriales</taxon>
        <taxon>Oscillatoriaceae</taxon>
        <taxon>Planktothricoides</taxon>
    </lineage>
</organism>
<dbReference type="NCBIfam" id="TIGR00083">
    <property type="entry name" value="ribF"/>
    <property type="match status" value="1"/>
</dbReference>
<proteinExistence type="inferred from homology"/>
<dbReference type="EC" id="2.7.1.26" evidence="14"/>
<evidence type="ECO:0000256" key="3">
    <source>
        <dbReference type="ARBA" id="ARBA00022630"/>
    </source>
</evidence>
<dbReference type="NCBIfam" id="NF004160">
    <property type="entry name" value="PRK05627.1-3"/>
    <property type="match status" value="1"/>
</dbReference>
<keyword evidence="11" id="KW-0511">Multifunctional enzyme</keyword>
<dbReference type="PANTHER" id="PTHR22749">
    <property type="entry name" value="RIBOFLAVIN KINASE/FMN ADENYLYLTRANSFERASE"/>
    <property type="match status" value="1"/>
</dbReference>
<dbReference type="GO" id="GO:0009398">
    <property type="term" value="P:FMN biosynthetic process"/>
    <property type="evidence" value="ECO:0007669"/>
    <property type="project" value="UniProtKB-UniRule"/>
</dbReference>
<dbReference type="InterPro" id="IPR023468">
    <property type="entry name" value="Riboflavin_kinase"/>
</dbReference>
<evidence type="ECO:0000256" key="12">
    <source>
        <dbReference type="ARBA" id="ARBA00047880"/>
    </source>
</evidence>
<keyword evidence="9 14" id="KW-0274">FAD</keyword>
<evidence type="ECO:0000256" key="8">
    <source>
        <dbReference type="ARBA" id="ARBA00022777"/>
    </source>
</evidence>
<dbReference type="CDD" id="cd02064">
    <property type="entry name" value="FAD_synthetase_N"/>
    <property type="match status" value="1"/>
</dbReference>
<keyword evidence="8 14" id="KW-0418">Kinase</keyword>
<evidence type="ECO:0000259" key="16">
    <source>
        <dbReference type="SMART" id="SM00904"/>
    </source>
</evidence>
<evidence type="ECO:0000256" key="10">
    <source>
        <dbReference type="ARBA" id="ARBA00022840"/>
    </source>
</evidence>
<dbReference type="SMART" id="SM00904">
    <property type="entry name" value="Flavokinase"/>
    <property type="match status" value="1"/>
</dbReference>
<dbReference type="PIRSF" id="PIRSF004491">
    <property type="entry name" value="FAD_Synth"/>
    <property type="match status" value="1"/>
</dbReference>
<evidence type="ECO:0000256" key="2">
    <source>
        <dbReference type="ARBA" id="ARBA00005201"/>
    </source>
</evidence>
<dbReference type="EC" id="2.7.7.2" evidence="14"/>
<dbReference type="Gene3D" id="3.40.50.620">
    <property type="entry name" value="HUPs"/>
    <property type="match status" value="1"/>
</dbReference>
<feature type="domain" description="Riboflavin kinase" evidence="16">
    <location>
        <begin position="209"/>
        <end position="337"/>
    </location>
</feature>
<evidence type="ECO:0000256" key="9">
    <source>
        <dbReference type="ARBA" id="ARBA00022827"/>
    </source>
</evidence>
<dbReference type="SUPFAM" id="SSF52374">
    <property type="entry name" value="Nucleotidylyl transferase"/>
    <property type="match status" value="1"/>
</dbReference>
<name>A0AAU8JMF6_9CYAN</name>
<dbReference type="NCBIfam" id="NF004162">
    <property type="entry name" value="PRK05627.1-5"/>
    <property type="match status" value="1"/>
</dbReference>
<dbReference type="Gene3D" id="2.40.30.30">
    <property type="entry name" value="Riboflavin kinase-like"/>
    <property type="match status" value="1"/>
</dbReference>
<dbReference type="RefSeq" id="WP_354636338.1">
    <property type="nucleotide sequence ID" value="NZ_CP159837.1"/>
</dbReference>
<evidence type="ECO:0000256" key="14">
    <source>
        <dbReference type="PIRNR" id="PIRNR004491"/>
    </source>
</evidence>
<evidence type="ECO:0000256" key="15">
    <source>
        <dbReference type="SAM" id="MobiDB-lite"/>
    </source>
</evidence>
<comment type="pathway">
    <text evidence="2 14">Cofactor biosynthesis; FMN biosynthesis; FMN from riboflavin (ATP route): step 1/1.</text>
</comment>
<protein>
    <recommendedName>
        <fullName evidence="14">Riboflavin biosynthesis protein</fullName>
    </recommendedName>
    <domain>
        <recommendedName>
            <fullName evidence="14">Riboflavin kinase</fullName>
            <ecNumber evidence="14">2.7.1.26</ecNumber>
        </recommendedName>
        <alternativeName>
            <fullName evidence="14">Flavokinase</fullName>
        </alternativeName>
    </domain>
    <domain>
        <recommendedName>
            <fullName evidence="14">FMN adenylyltransferase</fullName>
            <ecNumber evidence="14">2.7.7.2</ecNumber>
        </recommendedName>
        <alternativeName>
            <fullName evidence="14">FAD pyrophosphorylase</fullName>
        </alternativeName>
        <alternativeName>
            <fullName evidence="14">FAD synthase</fullName>
        </alternativeName>
    </domain>
</protein>
<keyword evidence="10 14" id="KW-0067">ATP-binding</keyword>
<dbReference type="Pfam" id="PF06574">
    <property type="entry name" value="FAD_syn"/>
    <property type="match status" value="2"/>
</dbReference>
<comment type="catalytic activity">
    <reaction evidence="13 14">
        <text>FMN + ATP + H(+) = FAD + diphosphate</text>
        <dbReference type="Rhea" id="RHEA:17237"/>
        <dbReference type="ChEBI" id="CHEBI:15378"/>
        <dbReference type="ChEBI" id="CHEBI:30616"/>
        <dbReference type="ChEBI" id="CHEBI:33019"/>
        <dbReference type="ChEBI" id="CHEBI:57692"/>
        <dbReference type="ChEBI" id="CHEBI:58210"/>
        <dbReference type="EC" id="2.7.7.2"/>
    </reaction>
</comment>
<dbReference type="InterPro" id="IPR015865">
    <property type="entry name" value="Riboflavin_kinase_bac/euk"/>
</dbReference>
<dbReference type="AlphaFoldDB" id="A0AAU8JMF6"/>
<reference evidence="17" key="1">
    <citation type="submission" date="2024-07" db="EMBL/GenBank/DDBJ databases">
        <authorList>
            <person name="Kim Y.J."/>
            <person name="Jeong J.Y."/>
        </authorList>
    </citation>
    <scope>NUCLEOTIDE SEQUENCE</scope>
    <source>
        <strain evidence="17">GIHE-MW2</strain>
    </source>
</reference>
<comment type="pathway">
    <text evidence="1 14">Cofactor biosynthesis; FAD biosynthesis; FAD from FMN: step 1/1.</text>
</comment>
<dbReference type="Pfam" id="PF01687">
    <property type="entry name" value="Flavokinase"/>
    <property type="match status" value="1"/>
</dbReference>
<evidence type="ECO:0000313" key="17">
    <source>
        <dbReference type="EMBL" id="XCM39973.1"/>
    </source>
</evidence>
<comment type="catalytic activity">
    <reaction evidence="12 14">
        <text>riboflavin + ATP = FMN + ADP + H(+)</text>
        <dbReference type="Rhea" id="RHEA:14357"/>
        <dbReference type="ChEBI" id="CHEBI:15378"/>
        <dbReference type="ChEBI" id="CHEBI:30616"/>
        <dbReference type="ChEBI" id="CHEBI:57986"/>
        <dbReference type="ChEBI" id="CHEBI:58210"/>
        <dbReference type="ChEBI" id="CHEBI:456216"/>
        <dbReference type="EC" id="2.7.1.26"/>
    </reaction>
</comment>
<dbReference type="PANTHER" id="PTHR22749:SF6">
    <property type="entry name" value="RIBOFLAVIN KINASE"/>
    <property type="match status" value="1"/>
</dbReference>
<dbReference type="EMBL" id="CP159837">
    <property type="protein sequence ID" value="XCM39973.1"/>
    <property type="molecule type" value="Genomic_DNA"/>
</dbReference>
<gene>
    <name evidence="17" type="ORF">ABWT76_002944</name>
</gene>
<dbReference type="InterPro" id="IPR002606">
    <property type="entry name" value="Riboflavin_kinase_bac"/>
</dbReference>
<dbReference type="GO" id="GO:0006747">
    <property type="term" value="P:FAD biosynthetic process"/>
    <property type="evidence" value="ECO:0007669"/>
    <property type="project" value="UniProtKB-UniRule"/>
</dbReference>
<feature type="region of interest" description="Disordered" evidence="15">
    <location>
        <begin position="54"/>
        <end position="75"/>
    </location>
</feature>